<dbReference type="Proteomes" id="UP000729402">
    <property type="component" value="Unassembled WGS sequence"/>
</dbReference>
<sequence>MAAGGSELKVRLVWLIGLGEDSPAPRSNGWEDDTGAGTAAWGGGGGDCGLGRAPETAALGERRRLWPERRRLRGEGHRWWQPRPWAAMKASRVGCRGRRWRRRGGGQRAG</sequence>
<keyword evidence="3" id="KW-1185">Reference proteome</keyword>
<reference evidence="2" key="2">
    <citation type="submission" date="2021-02" db="EMBL/GenBank/DDBJ databases">
        <authorList>
            <person name="Kimball J.A."/>
            <person name="Haas M.W."/>
            <person name="Macchietto M."/>
            <person name="Kono T."/>
            <person name="Duquette J."/>
            <person name="Shao M."/>
        </authorList>
    </citation>
    <scope>NUCLEOTIDE SEQUENCE</scope>
    <source>
        <tissue evidence="2">Fresh leaf tissue</tissue>
    </source>
</reference>
<comment type="caution">
    <text evidence="2">The sequence shown here is derived from an EMBL/GenBank/DDBJ whole genome shotgun (WGS) entry which is preliminary data.</text>
</comment>
<protein>
    <submittedName>
        <fullName evidence="2">Uncharacterized protein</fullName>
    </submittedName>
</protein>
<organism evidence="2 3">
    <name type="scientific">Zizania palustris</name>
    <name type="common">Northern wild rice</name>
    <dbReference type="NCBI Taxonomy" id="103762"/>
    <lineage>
        <taxon>Eukaryota</taxon>
        <taxon>Viridiplantae</taxon>
        <taxon>Streptophyta</taxon>
        <taxon>Embryophyta</taxon>
        <taxon>Tracheophyta</taxon>
        <taxon>Spermatophyta</taxon>
        <taxon>Magnoliopsida</taxon>
        <taxon>Liliopsida</taxon>
        <taxon>Poales</taxon>
        <taxon>Poaceae</taxon>
        <taxon>BOP clade</taxon>
        <taxon>Oryzoideae</taxon>
        <taxon>Oryzeae</taxon>
        <taxon>Zizaniinae</taxon>
        <taxon>Zizania</taxon>
    </lineage>
</organism>
<evidence type="ECO:0000313" key="2">
    <source>
        <dbReference type="EMBL" id="KAG8053130.1"/>
    </source>
</evidence>
<evidence type="ECO:0000256" key="1">
    <source>
        <dbReference type="SAM" id="MobiDB-lite"/>
    </source>
</evidence>
<feature type="region of interest" description="Disordered" evidence="1">
    <location>
        <begin position="22"/>
        <end position="48"/>
    </location>
</feature>
<reference evidence="2" key="1">
    <citation type="journal article" date="2021" name="bioRxiv">
        <title>Whole Genome Assembly and Annotation of Northern Wild Rice, Zizania palustris L., Supports a Whole Genome Duplication in the Zizania Genus.</title>
        <authorList>
            <person name="Haas M."/>
            <person name="Kono T."/>
            <person name="Macchietto M."/>
            <person name="Millas R."/>
            <person name="McGilp L."/>
            <person name="Shao M."/>
            <person name="Duquette J."/>
            <person name="Hirsch C.N."/>
            <person name="Kimball J."/>
        </authorList>
    </citation>
    <scope>NUCLEOTIDE SEQUENCE</scope>
    <source>
        <tissue evidence="2">Fresh leaf tissue</tissue>
    </source>
</reference>
<gene>
    <name evidence="2" type="ORF">GUJ93_ZPchr0001g32193</name>
</gene>
<accession>A0A8J5V7P8</accession>
<proteinExistence type="predicted"/>
<evidence type="ECO:0000313" key="3">
    <source>
        <dbReference type="Proteomes" id="UP000729402"/>
    </source>
</evidence>
<name>A0A8J5V7P8_ZIZPA</name>
<dbReference type="EMBL" id="JAAALK010000288">
    <property type="protein sequence ID" value="KAG8053130.1"/>
    <property type="molecule type" value="Genomic_DNA"/>
</dbReference>
<dbReference type="AlphaFoldDB" id="A0A8J5V7P8"/>